<dbReference type="EMBL" id="CALNXK010000101">
    <property type="protein sequence ID" value="CAH3155321.1"/>
    <property type="molecule type" value="Genomic_DNA"/>
</dbReference>
<name>A0ABN8Q1K0_9CNID</name>
<dbReference type="Gene3D" id="3.40.50.1470">
    <property type="entry name" value="Peptidyl-tRNA hydrolase"/>
    <property type="match status" value="1"/>
</dbReference>
<organism evidence="4 5">
    <name type="scientific">Porites lobata</name>
    <dbReference type="NCBI Taxonomy" id="104759"/>
    <lineage>
        <taxon>Eukaryota</taxon>
        <taxon>Metazoa</taxon>
        <taxon>Cnidaria</taxon>
        <taxon>Anthozoa</taxon>
        <taxon>Hexacorallia</taxon>
        <taxon>Scleractinia</taxon>
        <taxon>Fungiina</taxon>
        <taxon>Poritidae</taxon>
        <taxon>Porites</taxon>
    </lineage>
</organism>
<protein>
    <recommendedName>
        <fullName evidence="6">Peptidyl-tRNA hydrolase</fullName>
    </recommendedName>
</protein>
<evidence type="ECO:0000256" key="1">
    <source>
        <dbReference type="ARBA" id="ARBA00022555"/>
    </source>
</evidence>
<comment type="caution">
    <text evidence="4">The sequence shown here is derived from an EMBL/GenBank/DDBJ whole genome shotgun (WGS) entry which is preliminary data.</text>
</comment>
<accession>A0ABN8Q1K0</accession>
<keyword evidence="5" id="KW-1185">Reference proteome</keyword>
<evidence type="ECO:0000256" key="3">
    <source>
        <dbReference type="ARBA" id="ARBA00022884"/>
    </source>
</evidence>
<reference evidence="4 5" key="1">
    <citation type="submission" date="2022-05" db="EMBL/GenBank/DDBJ databases">
        <authorList>
            <consortium name="Genoscope - CEA"/>
            <person name="William W."/>
        </authorList>
    </citation>
    <scope>NUCLEOTIDE SEQUENCE [LARGE SCALE GENOMIC DNA]</scope>
</reference>
<dbReference type="Pfam" id="PF01195">
    <property type="entry name" value="Pept_tRNA_hydro"/>
    <property type="match status" value="1"/>
</dbReference>
<dbReference type="Proteomes" id="UP001159405">
    <property type="component" value="Unassembled WGS sequence"/>
</dbReference>
<evidence type="ECO:0000256" key="2">
    <source>
        <dbReference type="ARBA" id="ARBA00022801"/>
    </source>
</evidence>
<keyword evidence="3" id="KW-0694">RNA-binding</keyword>
<dbReference type="NCBIfam" id="TIGR00447">
    <property type="entry name" value="pth"/>
    <property type="match status" value="1"/>
</dbReference>
<keyword evidence="2" id="KW-0378">Hydrolase</keyword>
<keyword evidence="1" id="KW-0820">tRNA-binding</keyword>
<evidence type="ECO:0008006" key="6">
    <source>
        <dbReference type="Google" id="ProtNLM"/>
    </source>
</evidence>
<proteinExistence type="predicted"/>
<sequence>MAVRSRTVLERVFPIYSGILNTSKPFKFICQRNLSQAQATDAKKLRAMVVGLGNYTLPNTRHSVGMLVVDCLSQQLGASWQFNRRSLGHVAVTKVNNHQLIMLKPTLAMNVNGKSISRTAAMFNVNPCNVILVHDDLDKPVGRFSLKHGGSAGGHNGVRSAIASLGCDTPKRLRVGIGRPNNRHHVTAYVLSSFEPSEFPVIQDTVEQCCKVLMNELLSLMSQSSDRQDIGPPIKDTVQYQLQL</sequence>
<dbReference type="InterPro" id="IPR001328">
    <property type="entry name" value="Pept_tRNA_hydro"/>
</dbReference>
<dbReference type="PANTHER" id="PTHR17224">
    <property type="entry name" value="PEPTIDYL-TRNA HYDROLASE"/>
    <property type="match status" value="1"/>
</dbReference>
<dbReference type="CDD" id="cd00462">
    <property type="entry name" value="PTH"/>
    <property type="match status" value="1"/>
</dbReference>
<dbReference type="InterPro" id="IPR036416">
    <property type="entry name" value="Pept_tRNA_hydro_sf"/>
</dbReference>
<dbReference type="SUPFAM" id="SSF53178">
    <property type="entry name" value="Peptidyl-tRNA hydrolase-like"/>
    <property type="match status" value="1"/>
</dbReference>
<evidence type="ECO:0000313" key="4">
    <source>
        <dbReference type="EMBL" id="CAH3155321.1"/>
    </source>
</evidence>
<dbReference type="PANTHER" id="PTHR17224:SF1">
    <property type="entry name" value="PEPTIDYL-TRNA HYDROLASE"/>
    <property type="match status" value="1"/>
</dbReference>
<gene>
    <name evidence="4" type="ORF">PLOB_00001482</name>
</gene>
<evidence type="ECO:0000313" key="5">
    <source>
        <dbReference type="Proteomes" id="UP001159405"/>
    </source>
</evidence>